<keyword evidence="1" id="KW-0732">Signal</keyword>
<feature type="signal peptide" evidence="1">
    <location>
        <begin position="1"/>
        <end position="17"/>
    </location>
</feature>
<sequence length="133" mass="14652">MYGFRACLSFLLPILLGEPDAAALAVPIVLLEVAVVGTLLARFFGRSVRSNDRDDRNGVGTTVGPPGAVVERAPPIRASLFSRHVFANKSLEAAYIARAIRNCERSTEYFCMVTARSIHWFPYDRVRVVNADP</sequence>
<evidence type="ECO:0000313" key="3">
    <source>
        <dbReference type="Proteomes" id="UP000001876"/>
    </source>
</evidence>
<accession>C1N919</accession>
<dbReference type="GeneID" id="9689980"/>
<gene>
    <name evidence="2" type="ORF">MICPUCDRAFT_54329</name>
</gene>
<dbReference type="Proteomes" id="UP000001876">
    <property type="component" value="Unassembled WGS sequence"/>
</dbReference>
<dbReference type="KEGG" id="mpp:MICPUCDRAFT_54329"/>
<name>C1N919_MICPC</name>
<evidence type="ECO:0000256" key="1">
    <source>
        <dbReference type="SAM" id="SignalP"/>
    </source>
</evidence>
<reference evidence="2 3" key="1">
    <citation type="journal article" date="2009" name="Science">
        <title>Green evolution and dynamic adaptations revealed by genomes of the marine picoeukaryotes Micromonas.</title>
        <authorList>
            <person name="Worden A.Z."/>
            <person name="Lee J.H."/>
            <person name="Mock T."/>
            <person name="Rouze P."/>
            <person name="Simmons M.P."/>
            <person name="Aerts A.L."/>
            <person name="Allen A.E."/>
            <person name="Cuvelier M.L."/>
            <person name="Derelle E."/>
            <person name="Everett M.V."/>
            <person name="Foulon E."/>
            <person name="Grimwood J."/>
            <person name="Gundlach H."/>
            <person name="Henrissat B."/>
            <person name="Napoli C."/>
            <person name="McDonald S.M."/>
            <person name="Parker M.S."/>
            <person name="Rombauts S."/>
            <person name="Salamov A."/>
            <person name="Von Dassow P."/>
            <person name="Badger J.H."/>
            <person name="Coutinho P.M."/>
            <person name="Demir E."/>
            <person name="Dubchak I."/>
            <person name="Gentemann C."/>
            <person name="Eikrem W."/>
            <person name="Gready J.E."/>
            <person name="John U."/>
            <person name="Lanier W."/>
            <person name="Lindquist E.A."/>
            <person name="Lucas S."/>
            <person name="Mayer K.F."/>
            <person name="Moreau H."/>
            <person name="Not F."/>
            <person name="Otillar R."/>
            <person name="Panaud O."/>
            <person name="Pangilinan J."/>
            <person name="Paulsen I."/>
            <person name="Piegu B."/>
            <person name="Poliakov A."/>
            <person name="Robbens S."/>
            <person name="Schmutz J."/>
            <person name="Toulza E."/>
            <person name="Wyss T."/>
            <person name="Zelensky A."/>
            <person name="Zhou K."/>
            <person name="Armbrust E.V."/>
            <person name="Bhattacharya D."/>
            <person name="Goodenough U.W."/>
            <person name="Van de Peer Y."/>
            <person name="Grigoriev I.V."/>
        </authorList>
    </citation>
    <scope>NUCLEOTIDE SEQUENCE [LARGE SCALE GENOMIC DNA]</scope>
    <source>
        <strain evidence="2 3">CCMP1545</strain>
    </source>
</reference>
<organism evidence="3">
    <name type="scientific">Micromonas pusilla (strain CCMP1545)</name>
    <name type="common">Picoplanktonic green alga</name>
    <dbReference type="NCBI Taxonomy" id="564608"/>
    <lineage>
        <taxon>Eukaryota</taxon>
        <taxon>Viridiplantae</taxon>
        <taxon>Chlorophyta</taxon>
        <taxon>Mamiellophyceae</taxon>
        <taxon>Mamiellales</taxon>
        <taxon>Mamiellaceae</taxon>
        <taxon>Micromonas</taxon>
    </lineage>
</organism>
<dbReference type="EMBL" id="GG663751">
    <property type="protein sequence ID" value="EEH51444.1"/>
    <property type="molecule type" value="Genomic_DNA"/>
</dbReference>
<keyword evidence="3" id="KW-1185">Reference proteome</keyword>
<dbReference type="RefSeq" id="XP_003064539.1">
    <property type="nucleotide sequence ID" value="XM_003064493.1"/>
</dbReference>
<dbReference type="AlphaFoldDB" id="C1N919"/>
<evidence type="ECO:0000313" key="2">
    <source>
        <dbReference type="EMBL" id="EEH51444.1"/>
    </source>
</evidence>
<feature type="chain" id="PRO_5002910688" evidence="1">
    <location>
        <begin position="18"/>
        <end position="133"/>
    </location>
</feature>
<proteinExistence type="predicted"/>
<protein>
    <submittedName>
        <fullName evidence="2">Predicted protein</fullName>
    </submittedName>
</protein>